<dbReference type="GO" id="GO:0005737">
    <property type="term" value="C:cytoplasm"/>
    <property type="evidence" value="ECO:0007669"/>
    <property type="project" value="TreeGrafter"/>
</dbReference>
<dbReference type="EMBL" id="RHFK02000228">
    <property type="protein sequence ID" value="TWW54466.1"/>
    <property type="molecule type" value="Genomic_DNA"/>
</dbReference>
<dbReference type="PROSITE" id="PS50020">
    <property type="entry name" value="WW_DOMAIN_2"/>
    <property type="match status" value="1"/>
</dbReference>
<dbReference type="InterPro" id="IPR050729">
    <property type="entry name" value="Rho-GAP"/>
</dbReference>
<feature type="region of interest" description="Disordered" evidence="4">
    <location>
        <begin position="278"/>
        <end position="297"/>
    </location>
</feature>
<evidence type="ECO:0000256" key="2">
    <source>
        <dbReference type="ARBA" id="ARBA00022468"/>
    </source>
</evidence>
<dbReference type="SUPFAM" id="SSF50729">
    <property type="entry name" value="PH domain-like"/>
    <property type="match status" value="1"/>
</dbReference>
<feature type="compositionally biased region" description="Polar residues" evidence="4">
    <location>
        <begin position="530"/>
        <end position="542"/>
    </location>
</feature>
<evidence type="ECO:0000256" key="4">
    <source>
        <dbReference type="SAM" id="MobiDB-lite"/>
    </source>
</evidence>
<keyword evidence="10" id="KW-1185">Reference proteome</keyword>
<dbReference type="GO" id="GO:0007165">
    <property type="term" value="P:signal transduction"/>
    <property type="evidence" value="ECO:0007669"/>
    <property type="project" value="InterPro"/>
</dbReference>
<dbReference type="InterPro" id="IPR036028">
    <property type="entry name" value="SH3-like_dom_sf"/>
</dbReference>
<organism evidence="9 10">
    <name type="scientific">Takifugu flavidus</name>
    <name type="common">sansaifugu</name>
    <dbReference type="NCBI Taxonomy" id="433684"/>
    <lineage>
        <taxon>Eukaryota</taxon>
        <taxon>Metazoa</taxon>
        <taxon>Chordata</taxon>
        <taxon>Craniata</taxon>
        <taxon>Vertebrata</taxon>
        <taxon>Euteleostomi</taxon>
        <taxon>Actinopterygii</taxon>
        <taxon>Neopterygii</taxon>
        <taxon>Teleostei</taxon>
        <taxon>Neoteleostei</taxon>
        <taxon>Acanthomorphata</taxon>
        <taxon>Eupercaria</taxon>
        <taxon>Tetraodontiformes</taxon>
        <taxon>Tetradontoidea</taxon>
        <taxon>Tetraodontidae</taxon>
        <taxon>Takifugu</taxon>
    </lineage>
</organism>
<dbReference type="SMART" id="SM00324">
    <property type="entry name" value="RhoGAP"/>
    <property type="match status" value="1"/>
</dbReference>
<name>A0A5C6MH57_9TELE</name>
<dbReference type="SUPFAM" id="SSF48350">
    <property type="entry name" value="GTPase activation domain, GAP"/>
    <property type="match status" value="1"/>
</dbReference>
<feature type="region of interest" description="Disordered" evidence="4">
    <location>
        <begin position="190"/>
        <end position="258"/>
    </location>
</feature>
<feature type="domain" description="SH3" evidence="5">
    <location>
        <begin position="10"/>
        <end position="73"/>
    </location>
</feature>
<dbReference type="Pfam" id="PF00018">
    <property type="entry name" value="SH3_1"/>
    <property type="match status" value="1"/>
</dbReference>
<dbReference type="Pfam" id="PF00620">
    <property type="entry name" value="RhoGAP"/>
    <property type="match status" value="1"/>
</dbReference>
<dbReference type="PANTHER" id="PTHR23176:SF104">
    <property type="entry name" value="RHO GTPASE-ACTIVATING PROTEIN 27"/>
    <property type="match status" value="1"/>
</dbReference>
<reference evidence="9 10" key="1">
    <citation type="submission" date="2019-04" db="EMBL/GenBank/DDBJ databases">
        <title>Chromosome genome assembly for Takifugu flavidus.</title>
        <authorList>
            <person name="Xiao S."/>
        </authorList>
    </citation>
    <scope>NUCLEOTIDE SEQUENCE [LARGE SCALE GENOMIC DNA]</scope>
    <source>
        <strain evidence="9">HTHZ2018</strain>
        <tissue evidence="9">Muscle</tissue>
    </source>
</reference>
<dbReference type="SMART" id="SM00326">
    <property type="entry name" value="SH3"/>
    <property type="match status" value="1"/>
</dbReference>
<feature type="compositionally biased region" description="Polar residues" evidence="4">
    <location>
        <begin position="383"/>
        <end position="393"/>
    </location>
</feature>
<dbReference type="Gene3D" id="2.30.29.30">
    <property type="entry name" value="Pleckstrin-homology domain (PH domain)/Phosphotyrosine-binding domain (PTB)"/>
    <property type="match status" value="1"/>
</dbReference>
<evidence type="ECO:0000259" key="8">
    <source>
        <dbReference type="PROSITE" id="PS50238"/>
    </source>
</evidence>
<dbReference type="CDD" id="cd00201">
    <property type="entry name" value="WW"/>
    <property type="match status" value="1"/>
</dbReference>
<feature type="domain" description="WW" evidence="7">
    <location>
        <begin position="387"/>
        <end position="421"/>
    </location>
</feature>
<feature type="region of interest" description="Disordered" evidence="4">
    <location>
        <begin position="308"/>
        <end position="393"/>
    </location>
</feature>
<dbReference type="GO" id="GO:0005096">
    <property type="term" value="F:GTPase activator activity"/>
    <property type="evidence" value="ECO:0007669"/>
    <property type="project" value="UniProtKB-KW"/>
</dbReference>
<dbReference type="PROSITE" id="PS50003">
    <property type="entry name" value="PH_DOMAIN"/>
    <property type="match status" value="1"/>
</dbReference>
<dbReference type="PROSITE" id="PS01159">
    <property type="entry name" value="WW_DOMAIN_1"/>
    <property type="match status" value="1"/>
</dbReference>
<dbReference type="PROSITE" id="PS50238">
    <property type="entry name" value="RHOGAP"/>
    <property type="match status" value="1"/>
</dbReference>
<evidence type="ECO:0000259" key="5">
    <source>
        <dbReference type="PROSITE" id="PS50002"/>
    </source>
</evidence>
<feature type="compositionally biased region" description="Pro residues" evidence="4">
    <location>
        <begin position="316"/>
        <end position="326"/>
    </location>
</feature>
<dbReference type="SMART" id="SM00233">
    <property type="entry name" value="PH"/>
    <property type="match status" value="1"/>
</dbReference>
<dbReference type="Pfam" id="PF00397">
    <property type="entry name" value="WW"/>
    <property type="match status" value="1"/>
</dbReference>
<dbReference type="InterPro" id="IPR001452">
    <property type="entry name" value="SH3_domain"/>
</dbReference>
<evidence type="ECO:0000313" key="10">
    <source>
        <dbReference type="Proteomes" id="UP000324091"/>
    </source>
</evidence>
<dbReference type="Proteomes" id="UP000324091">
    <property type="component" value="Unassembled WGS sequence"/>
</dbReference>
<keyword evidence="1 3" id="KW-0728">SH3 domain</keyword>
<feature type="compositionally biased region" description="Polar residues" evidence="4">
    <location>
        <begin position="345"/>
        <end position="355"/>
    </location>
</feature>
<feature type="domain" description="PH" evidence="6">
    <location>
        <begin position="566"/>
        <end position="680"/>
    </location>
</feature>
<dbReference type="InterPro" id="IPR001202">
    <property type="entry name" value="WW_dom"/>
</dbReference>
<dbReference type="CDD" id="cd04403">
    <property type="entry name" value="RhoGAP_ARHGAP27_15_12_9"/>
    <property type="match status" value="1"/>
</dbReference>
<comment type="caution">
    <text evidence="9">The sequence shown here is derived from an EMBL/GenBank/DDBJ whole genome shotgun (WGS) entry which is preliminary data.</text>
</comment>
<dbReference type="AlphaFoldDB" id="A0A5C6MH57"/>
<dbReference type="FunFam" id="1.10.555.10:FF:000003">
    <property type="entry name" value="Putative rho GTPase-activating protein 12"/>
    <property type="match status" value="1"/>
</dbReference>
<gene>
    <name evidence="9" type="ORF">D4764_0092030</name>
</gene>
<protein>
    <submittedName>
        <fullName evidence="9">Rho GTPase-activating protein 27 CIN85-associated multi-domain-containing</fullName>
    </submittedName>
</protein>
<dbReference type="CDD" id="cd13233">
    <property type="entry name" value="PH_ARHGAP9-like"/>
    <property type="match status" value="1"/>
</dbReference>
<dbReference type="SUPFAM" id="SSF51045">
    <property type="entry name" value="WW domain"/>
    <property type="match status" value="1"/>
</dbReference>
<dbReference type="Gene3D" id="2.20.70.10">
    <property type="match status" value="1"/>
</dbReference>
<evidence type="ECO:0000256" key="3">
    <source>
        <dbReference type="PROSITE-ProRule" id="PRU00192"/>
    </source>
</evidence>
<sequence>MATTSSLPNKGAGLVLVEYEYKYQGQDGVLVSIKPNERYILLSKTNDHWWQVQSNQGSRPFYIPAKYVKELPADFPLLLDFADPPSPEHVLLNTTAPAPVPVPVPVPIPKTLDELSGNKLKAGDEVTIRLRPDPNKAHRKTENRMSTFGVPLDFQEPSTLMLAQHSSDNPPTSVPEIRPSKMVDYNIKTNEGVVEDHRVPGKPADPNSATRTQPIPVETPVVPPHRTSSPALDCDENQESPIELEEEEEQSSKEEDSNHIYESIQDLNLDVEALTRGQENPGVGLQPAENPSSVDVSTPIYANVSGLKKPSALPISSPPTLPPERPPLLGGLASGMPTPTPTPTLNPQDGGQVSPDQEDGELFQVPSGTHPAGLTPTDMDLLSPTSSQGSTGWEQLTDEVSGKFYFYNAATGATSWTIPEPLCPTLPSGFTAGGRHDGGPPPLPEEDYPLEENDGIATATVTTNPHLIPRAHLDLSDASGAKWKLQEFPPLPQRLMGNGVREEGSMVQVKNWRHSVAEDVSEPDMMVQHAPNSNSKGPTWPQTHRRNLSDSTDRKPRRPSPEQSHLLEKAGIINKTKVAEGGKKIRKNWSQSWTVLHGGVLTFHRDPKSAPAGNTSKTSQIVPEFTAELRGASVGWASKDKSSKKNVLELKTRQGCEYLMQYDTESIITDWLKVLQEAIRQLDQDHLSEEEDDADEDRDRRRTADRNSSGASDFEQKRVRTKLRRFLQRRPTLQSVKEKGYIRDNVFGCHLDTLCHREHATVPRFVVKCVRTVEKRGLDIDGIYRVSGNLAVIQKLRHKADHEEHLELEDGQWEEIHVITGALKLFLRELPEPLFPFSSFDKFIAAIQLPDYNLRVSYMRDLVRSLPLPNHDTMELLFRHLRRVTEHKDSNRMSVQSIAIVFGPTLLRPQTESANMTVHMVFQSQIVELMLNEFQVIFSPQ</sequence>
<evidence type="ECO:0000256" key="1">
    <source>
        <dbReference type="ARBA" id="ARBA00022443"/>
    </source>
</evidence>
<accession>A0A5C6MH57</accession>
<dbReference type="Gene3D" id="1.10.555.10">
    <property type="entry name" value="Rho GTPase activation protein"/>
    <property type="match status" value="1"/>
</dbReference>
<feature type="compositionally biased region" description="Acidic residues" evidence="4">
    <location>
        <begin position="233"/>
        <end position="249"/>
    </location>
</feature>
<dbReference type="InterPro" id="IPR000198">
    <property type="entry name" value="RhoGAP_dom"/>
</dbReference>
<evidence type="ECO:0000259" key="6">
    <source>
        <dbReference type="PROSITE" id="PS50003"/>
    </source>
</evidence>
<dbReference type="Gene3D" id="2.30.30.40">
    <property type="entry name" value="SH3 Domains"/>
    <property type="match status" value="1"/>
</dbReference>
<evidence type="ECO:0000259" key="7">
    <source>
        <dbReference type="PROSITE" id="PS50020"/>
    </source>
</evidence>
<dbReference type="InterPro" id="IPR036020">
    <property type="entry name" value="WW_dom_sf"/>
</dbReference>
<dbReference type="SUPFAM" id="SSF50044">
    <property type="entry name" value="SH3-domain"/>
    <property type="match status" value="1"/>
</dbReference>
<feature type="region of interest" description="Disordered" evidence="4">
    <location>
        <begin position="685"/>
        <end position="716"/>
    </location>
</feature>
<dbReference type="Pfam" id="PF00169">
    <property type="entry name" value="PH"/>
    <property type="match status" value="1"/>
</dbReference>
<dbReference type="InterPro" id="IPR011993">
    <property type="entry name" value="PH-like_dom_sf"/>
</dbReference>
<proteinExistence type="predicted"/>
<dbReference type="InterPro" id="IPR008936">
    <property type="entry name" value="Rho_GTPase_activation_prot"/>
</dbReference>
<dbReference type="PROSITE" id="PS50002">
    <property type="entry name" value="SH3"/>
    <property type="match status" value="1"/>
</dbReference>
<evidence type="ECO:0000313" key="9">
    <source>
        <dbReference type="EMBL" id="TWW54466.1"/>
    </source>
</evidence>
<feature type="domain" description="Rho-GAP" evidence="8">
    <location>
        <begin position="749"/>
        <end position="938"/>
    </location>
</feature>
<dbReference type="SMART" id="SM00456">
    <property type="entry name" value="WW"/>
    <property type="match status" value="1"/>
</dbReference>
<dbReference type="PANTHER" id="PTHR23176">
    <property type="entry name" value="RHO/RAC/CDC GTPASE-ACTIVATING PROTEIN"/>
    <property type="match status" value="1"/>
</dbReference>
<keyword evidence="2" id="KW-0343">GTPase activation</keyword>
<dbReference type="InterPro" id="IPR001849">
    <property type="entry name" value="PH_domain"/>
</dbReference>
<feature type="region of interest" description="Disordered" evidence="4">
    <location>
        <begin position="527"/>
        <end position="565"/>
    </location>
</feature>